<dbReference type="PANTHER" id="PTHR30458:SF0">
    <property type="entry name" value="1,2-PHENYLACETYL-COA EPOXIDASE, SUBUNIT C"/>
    <property type="match status" value="1"/>
</dbReference>
<name>A0ABQ1J9E7_9PROT</name>
<dbReference type="SUPFAM" id="SSF47240">
    <property type="entry name" value="Ferritin-like"/>
    <property type="match status" value="1"/>
</dbReference>
<dbReference type="InterPro" id="IPR052703">
    <property type="entry name" value="Aromatic_CoA_ox/epox"/>
</dbReference>
<proteinExistence type="predicted"/>
<dbReference type="InterPro" id="IPR007814">
    <property type="entry name" value="PaaA_PaaC"/>
</dbReference>
<accession>A0ABQ1J9E7</accession>
<gene>
    <name evidence="1" type="ORF">GCM10011505_46990</name>
</gene>
<evidence type="ECO:0000313" key="1">
    <source>
        <dbReference type="EMBL" id="GGB60908.1"/>
    </source>
</evidence>
<dbReference type="PANTHER" id="PTHR30458">
    <property type="entry name" value="PHENYLACETIC ACID DEGRADATION PROTEIN PAA"/>
    <property type="match status" value="1"/>
</dbReference>
<keyword evidence="2" id="KW-1185">Reference proteome</keyword>
<reference evidence="2" key="1">
    <citation type="journal article" date="2019" name="Int. J. Syst. Evol. Microbiol.">
        <title>The Global Catalogue of Microorganisms (GCM) 10K type strain sequencing project: providing services to taxonomists for standard genome sequencing and annotation.</title>
        <authorList>
            <consortium name="The Broad Institute Genomics Platform"/>
            <consortium name="The Broad Institute Genome Sequencing Center for Infectious Disease"/>
            <person name="Wu L."/>
            <person name="Ma J."/>
        </authorList>
    </citation>
    <scope>NUCLEOTIDE SEQUENCE [LARGE SCALE GENOMIC DNA]</scope>
    <source>
        <strain evidence="2">CGMCC 1.10188</strain>
    </source>
</reference>
<dbReference type="CDD" id="cd00657">
    <property type="entry name" value="Ferritin_like"/>
    <property type="match status" value="1"/>
</dbReference>
<dbReference type="RefSeq" id="WP_188582584.1">
    <property type="nucleotide sequence ID" value="NZ_BMDZ01000098.1"/>
</dbReference>
<dbReference type="Gene3D" id="1.20.1260.10">
    <property type="match status" value="1"/>
</dbReference>
<evidence type="ECO:0008006" key="3">
    <source>
        <dbReference type="Google" id="ProtNLM"/>
    </source>
</evidence>
<dbReference type="Proteomes" id="UP000603352">
    <property type="component" value="Unassembled WGS sequence"/>
</dbReference>
<protein>
    <recommendedName>
        <fullName evidence="3">Phenylacetic acid degradation protein</fullName>
    </recommendedName>
</protein>
<evidence type="ECO:0000313" key="2">
    <source>
        <dbReference type="Proteomes" id="UP000603352"/>
    </source>
</evidence>
<organism evidence="1 2">
    <name type="scientific">Tistrella bauzanensis</name>
    <dbReference type="NCBI Taxonomy" id="657419"/>
    <lineage>
        <taxon>Bacteria</taxon>
        <taxon>Pseudomonadati</taxon>
        <taxon>Pseudomonadota</taxon>
        <taxon>Alphaproteobacteria</taxon>
        <taxon>Geminicoccales</taxon>
        <taxon>Geminicoccaceae</taxon>
        <taxon>Tistrella</taxon>
    </lineage>
</organism>
<dbReference type="Pfam" id="PF05138">
    <property type="entry name" value="PaaA_PaaC"/>
    <property type="match status" value="1"/>
</dbReference>
<sequence length="253" mass="29277">MLENVAMAPEAEAPVVVNGPEEFYKMPKEYQDLVIHQLRAHTEGELTGADDYTQLLYPMAPDAYERKMCCERAAEEMDHFVRGAEVLRDLGIDVTYMMDQHFQERQHYRTDAVRKIDSWVQRGLFSMIGEGAVLAMIEEMAQSSYKPIANMCISIVMDEYNHVAQGRRIVKQLCATPEGRAEVQAELEGVWWSTMLDLFGRSESERSKAYVKWGLRKYTNEEARQRYCAHIVPQLRELGLDVPDDWTRGRKFL</sequence>
<dbReference type="EMBL" id="BMDZ01000098">
    <property type="protein sequence ID" value="GGB60908.1"/>
    <property type="molecule type" value="Genomic_DNA"/>
</dbReference>
<dbReference type="InterPro" id="IPR012347">
    <property type="entry name" value="Ferritin-like"/>
</dbReference>
<comment type="caution">
    <text evidence="1">The sequence shown here is derived from an EMBL/GenBank/DDBJ whole genome shotgun (WGS) entry which is preliminary data.</text>
</comment>
<dbReference type="InterPro" id="IPR009078">
    <property type="entry name" value="Ferritin-like_SF"/>
</dbReference>